<reference evidence="2 3" key="1">
    <citation type="submission" date="2016-10" db="EMBL/GenBank/DDBJ databases">
        <authorList>
            <person name="de Groot N.N."/>
        </authorList>
    </citation>
    <scope>NUCLEOTIDE SEQUENCE [LARGE SCALE GENOMIC DNA]</scope>
    <source>
        <strain evidence="2 3">DSM 6059</strain>
    </source>
</reference>
<sequence length="317" mass="34662">MKKTLLVTLLLFVTHNLFAQESHFREYVGASGTIDWTKASVEAIGYGISPAGKNPKVMPLLACRAAIVDAQRNLLESFQGVRVTSTTLVSNYALTSDIVKSSVEGTVQGAIIKSRINRADGSCKVVLQAPLKGKVSKSIYKNLNQKNLSTFNFKSIFSHIIGTAYASDIAASSLEDKLTILTKRVSEIETILDMKLAKEVISTDNAITGIVIDVRGSQFIPSLDPKIRKNTGDILYPDEKSTMEIIDSGQLVSLFATDVLFAMEHPIVGDTPLLIKANKTWKNNNTEITINEKDAKKLLYLSQNNTLKNTGVIIVLD</sequence>
<dbReference type="OrthoDB" id="9813452at2"/>
<evidence type="ECO:0000256" key="1">
    <source>
        <dbReference type="SAM" id="SignalP"/>
    </source>
</evidence>
<keyword evidence="3" id="KW-1185">Reference proteome</keyword>
<evidence type="ECO:0008006" key="4">
    <source>
        <dbReference type="Google" id="ProtNLM"/>
    </source>
</evidence>
<feature type="chain" id="PRO_5011486737" description="LPP20 lipoprotein" evidence="1">
    <location>
        <begin position="20"/>
        <end position="317"/>
    </location>
</feature>
<organism evidence="2 3">
    <name type="scientific">Pseudoalteromonas denitrificans DSM 6059</name>
    <dbReference type="NCBI Taxonomy" id="1123010"/>
    <lineage>
        <taxon>Bacteria</taxon>
        <taxon>Pseudomonadati</taxon>
        <taxon>Pseudomonadota</taxon>
        <taxon>Gammaproteobacteria</taxon>
        <taxon>Alteromonadales</taxon>
        <taxon>Pseudoalteromonadaceae</taxon>
        <taxon>Pseudoalteromonas</taxon>
    </lineage>
</organism>
<dbReference type="STRING" id="1123010.SAMN02745724_00640"/>
<dbReference type="RefSeq" id="WP_091979863.1">
    <property type="nucleotide sequence ID" value="NZ_FOLO01000003.1"/>
</dbReference>
<name>A0A1I1FP15_9GAMM</name>
<evidence type="ECO:0000313" key="3">
    <source>
        <dbReference type="Proteomes" id="UP000198862"/>
    </source>
</evidence>
<accession>A0A1I1FP15</accession>
<protein>
    <recommendedName>
        <fullName evidence="4">LPP20 lipoprotein</fullName>
    </recommendedName>
</protein>
<proteinExistence type="predicted"/>
<evidence type="ECO:0000313" key="2">
    <source>
        <dbReference type="EMBL" id="SFB98843.1"/>
    </source>
</evidence>
<dbReference type="EMBL" id="FOLO01000003">
    <property type="protein sequence ID" value="SFB98843.1"/>
    <property type="molecule type" value="Genomic_DNA"/>
</dbReference>
<keyword evidence="1" id="KW-0732">Signal</keyword>
<gene>
    <name evidence="2" type="ORF">SAMN02745724_00640</name>
</gene>
<dbReference type="Proteomes" id="UP000198862">
    <property type="component" value="Unassembled WGS sequence"/>
</dbReference>
<dbReference type="AlphaFoldDB" id="A0A1I1FP15"/>
<feature type="signal peptide" evidence="1">
    <location>
        <begin position="1"/>
        <end position="19"/>
    </location>
</feature>